<evidence type="ECO:0000256" key="13">
    <source>
        <dbReference type="ARBA" id="ARBA00023128"/>
    </source>
</evidence>
<evidence type="ECO:0000259" key="17">
    <source>
        <dbReference type="Pfam" id="PF00361"/>
    </source>
</evidence>
<proteinExistence type="inferred from homology"/>
<dbReference type="Pfam" id="PF06455">
    <property type="entry name" value="NADH5_C"/>
    <property type="match status" value="1"/>
</dbReference>
<feature type="domain" description="NADH dehydrogenase subunit 5 C-terminal" evidence="19">
    <location>
        <begin position="434"/>
        <end position="638"/>
    </location>
</feature>
<dbReference type="GO" id="GO:0015990">
    <property type="term" value="P:electron transport coupled proton transport"/>
    <property type="evidence" value="ECO:0007669"/>
    <property type="project" value="TreeGrafter"/>
</dbReference>
<feature type="transmembrane region" description="Helical" evidence="16">
    <location>
        <begin position="137"/>
        <end position="155"/>
    </location>
</feature>
<evidence type="ECO:0000256" key="11">
    <source>
        <dbReference type="ARBA" id="ARBA00023027"/>
    </source>
</evidence>
<dbReference type="RefSeq" id="YP_002221371.1">
    <property type="nucleotide sequence ID" value="NC_011212.1"/>
</dbReference>
<dbReference type="NCBIfam" id="NF005141">
    <property type="entry name" value="PRK06590.1"/>
    <property type="match status" value="1"/>
</dbReference>
<keyword evidence="9" id="KW-0249">Electron transport</keyword>
<evidence type="ECO:0000256" key="1">
    <source>
        <dbReference type="ARBA" id="ARBA00004448"/>
    </source>
</evidence>
<feature type="transmembrane region" description="Helical" evidence="16">
    <location>
        <begin position="217"/>
        <end position="243"/>
    </location>
</feature>
<dbReference type="GeneID" id="6879803"/>
<evidence type="ECO:0000256" key="16">
    <source>
        <dbReference type="RuleBase" id="RU003404"/>
    </source>
</evidence>
<feature type="transmembrane region" description="Helical" evidence="16">
    <location>
        <begin position="372"/>
        <end position="399"/>
    </location>
</feature>
<feature type="transmembrane region" description="Helical" evidence="16">
    <location>
        <begin position="81"/>
        <end position="101"/>
    </location>
</feature>
<organism evidence="20">
    <name type="scientific">Blastocystis sp. DMP/02-328</name>
    <dbReference type="NCBI Taxonomy" id="463136"/>
    <lineage>
        <taxon>Eukaryota</taxon>
        <taxon>Sar</taxon>
        <taxon>Stramenopiles</taxon>
        <taxon>Bigyra</taxon>
        <taxon>Opalozoa</taxon>
        <taxon>Opalinata</taxon>
        <taxon>Blastocystidae</taxon>
        <taxon>Blastocystis</taxon>
    </lineage>
</organism>
<dbReference type="Gene3D" id="1.20.5.2700">
    <property type="match status" value="1"/>
</dbReference>
<name>B5SQ63_9STRA</name>
<keyword evidence="14 16" id="KW-0472">Membrane</keyword>
<evidence type="ECO:0000256" key="7">
    <source>
        <dbReference type="ARBA" id="ARBA00022792"/>
    </source>
</evidence>
<dbReference type="GO" id="GO:0042773">
    <property type="term" value="P:ATP synthesis coupled electron transport"/>
    <property type="evidence" value="ECO:0007669"/>
    <property type="project" value="InterPro"/>
</dbReference>
<dbReference type="NCBIfam" id="TIGR01974">
    <property type="entry name" value="NDH_I_L"/>
    <property type="match status" value="1"/>
</dbReference>
<keyword evidence="11 16" id="KW-0520">NAD</keyword>
<comment type="catalytic activity">
    <reaction evidence="15 16">
        <text>a ubiquinone + NADH + 5 H(+)(in) = a ubiquinol + NAD(+) + 4 H(+)(out)</text>
        <dbReference type="Rhea" id="RHEA:29091"/>
        <dbReference type="Rhea" id="RHEA-COMP:9565"/>
        <dbReference type="Rhea" id="RHEA-COMP:9566"/>
        <dbReference type="ChEBI" id="CHEBI:15378"/>
        <dbReference type="ChEBI" id="CHEBI:16389"/>
        <dbReference type="ChEBI" id="CHEBI:17976"/>
        <dbReference type="ChEBI" id="CHEBI:57540"/>
        <dbReference type="ChEBI" id="CHEBI:57945"/>
        <dbReference type="EC" id="7.1.1.2"/>
    </reaction>
</comment>
<dbReference type="PANTHER" id="PTHR42829">
    <property type="entry name" value="NADH-UBIQUINONE OXIDOREDUCTASE CHAIN 5"/>
    <property type="match status" value="1"/>
</dbReference>
<dbReference type="InterPro" id="IPR010934">
    <property type="entry name" value="NADH_DH_su5_C"/>
</dbReference>
<evidence type="ECO:0000256" key="8">
    <source>
        <dbReference type="ARBA" id="ARBA00022967"/>
    </source>
</evidence>
<dbReference type="InterPro" id="IPR003945">
    <property type="entry name" value="NU5C-like"/>
</dbReference>
<dbReference type="PANTHER" id="PTHR42829:SF2">
    <property type="entry name" value="NADH-UBIQUINONE OXIDOREDUCTASE CHAIN 5"/>
    <property type="match status" value="1"/>
</dbReference>
<keyword evidence="12 16" id="KW-0830">Ubiquinone</keyword>
<comment type="similarity">
    <text evidence="16">Belongs to the complex I subunit 5 family.</text>
</comment>
<dbReference type="AlphaFoldDB" id="B5SQ63"/>
<feature type="transmembrane region" description="Helical" evidence="16">
    <location>
        <begin position="624"/>
        <end position="657"/>
    </location>
</feature>
<feature type="transmembrane region" description="Helical" evidence="16">
    <location>
        <begin position="419"/>
        <end position="441"/>
    </location>
</feature>
<keyword evidence="6 16" id="KW-0812">Transmembrane</keyword>
<gene>
    <name evidence="20" type="primary">nad5</name>
</gene>
<dbReference type="PRINTS" id="PR01435">
    <property type="entry name" value="NPOXDRDTASE5"/>
</dbReference>
<geneLocation type="mitochondrion" evidence="20"/>
<keyword evidence="10 16" id="KW-1133">Transmembrane helix</keyword>
<feature type="transmembrane region" description="Helical" evidence="16">
    <location>
        <begin position="35"/>
        <end position="61"/>
    </location>
</feature>
<evidence type="ECO:0000256" key="15">
    <source>
        <dbReference type="ARBA" id="ARBA00049551"/>
    </source>
</evidence>
<feature type="transmembrane region" description="Helical" evidence="16">
    <location>
        <begin position="515"/>
        <end position="539"/>
    </location>
</feature>
<evidence type="ECO:0000256" key="5">
    <source>
        <dbReference type="ARBA" id="ARBA00022660"/>
    </source>
</evidence>
<feature type="transmembrane region" description="Helical" evidence="16">
    <location>
        <begin position="255"/>
        <end position="276"/>
    </location>
</feature>
<accession>B5SQ63</accession>
<feature type="transmembrane region" description="Helical" evidence="16">
    <location>
        <begin position="176"/>
        <end position="205"/>
    </location>
</feature>
<feature type="transmembrane region" description="Helical" evidence="16">
    <location>
        <begin position="462"/>
        <end position="482"/>
    </location>
</feature>
<dbReference type="Pfam" id="PF00361">
    <property type="entry name" value="Proton_antipo_M"/>
    <property type="match status" value="1"/>
</dbReference>
<dbReference type="EC" id="7.1.1.2" evidence="2 16"/>
<evidence type="ECO:0000256" key="12">
    <source>
        <dbReference type="ARBA" id="ARBA00023075"/>
    </source>
</evidence>
<evidence type="ECO:0000256" key="9">
    <source>
        <dbReference type="ARBA" id="ARBA00022982"/>
    </source>
</evidence>
<dbReference type="GO" id="GO:0003954">
    <property type="term" value="F:NADH dehydrogenase activity"/>
    <property type="evidence" value="ECO:0007669"/>
    <property type="project" value="TreeGrafter"/>
</dbReference>
<evidence type="ECO:0000313" key="20">
    <source>
        <dbReference type="EMBL" id="ACH86054.1"/>
    </source>
</evidence>
<feature type="transmembrane region" description="Helical" evidence="16">
    <location>
        <begin position="113"/>
        <end position="131"/>
    </location>
</feature>
<dbReference type="GO" id="GO:0005743">
    <property type="term" value="C:mitochondrial inner membrane"/>
    <property type="evidence" value="ECO:0007669"/>
    <property type="project" value="UniProtKB-SubCell"/>
</dbReference>
<reference evidence="20" key="2">
    <citation type="journal article" date="2016" name="Genome Biol. Evol.">
        <title>Blastocystis mitochondrial genomes appear to show multiple independent gains and losses of start and stop codons.</title>
        <authorList>
            <person name="Jacob A.S."/>
            <person name="Andersen L.O."/>
            <person name="Pavinski Bitar P."/>
            <person name="Richards V.P."/>
            <person name="Shah S."/>
            <person name="Stanhope M.J."/>
            <person name="Stensvold C.R."/>
            <person name="Clark C.G."/>
        </authorList>
    </citation>
    <scope>NUCLEOTIDE SEQUENCE</scope>
    <source>
        <strain evidence="20">DMP/02-328</strain>
    </source>
</reference>
<dbReference type="GO" id="GO:0008137">
    <property type="term" value="F:NADH dehydrogenase (ubiquinone) activity"/>
    <property type="evidence" value="ECO:0007669"/>
    <property type="project" value="UniProtKB-EC"/>
</dbReference>
<reference evidence="20" key="1">
    <citation type="journal article" date="2008" name="Curr. Biol.">
        <title>Organelles in Blastocystis that blur the distinction between mitochondria and hydrogenosomes.</title>
        <authorList>
            <person name="Stechmann A."/>
            <person name="Hamblin K."/>
            <person name="Perez-Brocal V."/>
            <person name="Gaston D."/>
            <person name="Richmond G.S."/>
            <person name="van der Giezen M."/>
            <person name="Clark C.G."/>
            <person name="Roger A.J."/>
        </authorList>
    </citation>
    <scope>NUCLEOTIDE SEQUENCE</scope>
    <source>
        <strain evidence="20">DMP/02-328</strain>
    </source>
</reference>
<evidence type="ECO:0000256" key="14">
    <source>
        <dbReference type="ARBA" id="ARBA00023136"/>
    </source>
</evidence>
<keyword evidence="5" id="KW-0679">Respiratory chain</keyword>
<dbReference type="PRINTS" id="PR01434">
    <property type="entry name" value="NADHDHGNASE5"/>
</dbReference>
<evidence type="ECO:0000256" key="4">
    <source>
        <dbReference type="ARBA" id="ARBA00022448"/>
    </source>
</evidence>
<keyword evidence="7" id="KW-0999">Mitochondrion inner membrane</keyword>
<evidence type="ECO:0000259" key="19">
    <source>
        <dbReference type="Pfam" id="PF06455"/>
    </source>
</evidence>
<feature type="domain" description="NADH:quinone oxidoreductase/Mrp antiporter transmembrane" evidence="17">
    <location>
        <begin position="130"/>
        <end position="420"/>
    </location>
</feature>
<evidence type="ECO:0000256" key="10">
    <source>
        <dbReference type="ARBA" id="ARBA00022989"/>
    </source>
</evidence>
<feature type="domain" description="NADH-Ubiquinone oxidoreductase (complex I) chain 5 N-terminal" evidence="18">
    <location>
        <begin position="64"/>
        <end position="113"/>
    </location>
</feature>
<feature type="transmembrane region" description="Helical" evidence="16">
    <location>
        <begin position="6"/>
        <end position="23"/>
    </location>
</feature>
<evidence type="ECO:0000259" key="18">
    <source>
        <dbReference type="Pfam" id="PF00662"/>
    </source>
</evidence>
<keyword evidence="13 16" id="KW-0496">Mitochondrion</keyword>
<comment type="subcellular location">
    <subcellularLocation>
        <location evidence="1">Mitochondrion inner membrane</location>
        <topology evidence="1">Multi-pass membrane protein</topology>
    </subcellularLocation>
</comment>
<evidence type="ECO:0000256" key="2">
    <source>
        <dbReference type="ARBA" id="ARBA00012944"/>
    </source>
</evidence>
<evidence type="ECO:0000256" key="6">
    <source>
        <dbReference type="ARBA" id="ARBA00022692"/>
    </source>
</evidence>
<dbReference type="InterPro" id="IPR018393">
    <property type="entry name" value="NADHpl_OxRdtase_5_subgr"/>
</dbReference>
<dbReference type="InterPro" id="IPR001750">
    <property type="entry name" value="ND/Mrp_TM"/>
</dbReference>
<protein>
    <recommendedName>
        <fullName evidence="3 16">NADH-ubiquinone oxidoreductase chain 5</fullName>
        <ecNumber evidence="2 16">7.1.1.2</ecNumber>
    </recommendedName>
</protein>
<dbReference type="EMBL" id="EF494739">
    <property type="protein sequence ID" value="ACH86054.1"/>
    <property type="molecule type" value="Genomic_DNA"/>
</dbReference>
<evidence type="ECO:0000256" key="3">
    <source>
        <dbReference type="ARBA" id="ARBA00021096"/>
    </source>
</evidence>
<sequence length="660" mass="75011">MYLLIIFLPFLSAFITGFFGNLLTKKGSTKIAISLIVLACCFAYIIFYEVCLCSSPCYITLSPWIIAGSFKLYWDFIFDSLTATMLVVVLTISTVVHIYSLSYMEHDPHFNRFIAYLSLFTFFMLILVTANNYIQMFVGWEGVGLCSYLLINFWYTRIQANKAAIKAMLVNRIGDISIIFAIVTIFYIFKTVDYSTIFALAPYFINNTINIFNCDLNILNLICIFIFIGAVGKSAQVGLHIWLPDAMEGPTPVSALIHAATMVTAGVFVICRSSFIFEYAPLALTIVTIVGAITTFYAATIGLVQNDLKKVIAYSTCSQLGYMIFACGISGYNVSMYHLTNHAFFKALLFLSAGSVIHAMHDEQDMRKMGGLLKVLPFTYSMFLIGSFALLGFPFLSGYYSKDLLLEISFANFTIHSHFAYILGTLAAFCTAFYSIRLLMLTFIIKTNTYKTVYMKIHDAPLLLALPLFILSIFSIFIGFFFHDMAVGLGSDFWGNALYINYIHNYMVDAEFIPFMIKIFPVIFSLIGFGLALIIYEYFCTTLSHLLQNNLFHELYIFLNKKWYFDKLYSEVIYQKLLFLSYNPFYAIFDKGIFNILGPRILTTTLDTLSTKVAETQTGFFYHYALIFLLSLTGLILLSSIPFFNLLIILSIIYFFVFKK</sequence>
<dbReference type="InterPro" id="IPR001516">
    <property type="entry name" value="Proton_antipo_N"/>
</dbReference>
<feature type="transmembrane region" description="Helical" evidence="16">
    <location>
        <begin position="311"/>
        <end position="331"/>
    </location>
</feature>
<feature type="transmembrane region" description="Helical" evidence="16">
    <location>
        <begin position="282"/>
        <end position="304"/>
    </location>
</feature>
<comment type="function">
    <text evidence="16">Core subunit of the mitochondrial membrane respiratory chain NADH dehydrogenase (Complex I) which catalyzes electron transfer from NADH through the respiratory chain, using ubiquinone as an electron acceptor. Essential for the catalytic activity and assembly of complex I.</text>
</comment>
<keyword evidence="4 16" id="KW-0813">Transport</keyword>
<keyword evidence="8" id="KW-1278">Translocase</keyword>
<dbReference type="Pfam" id="PF00662">
    <property type="entry name" value="Proton_antipo_N"/>
    <property type="match status" value="1"/>
</dbReference>